<feature type="compositionally biased region" description="Polar residues" evidence="4">
    <location>
        <begin position="248"/>
        <end position="262"/>
    </location>
</feature>
<dbReference type="GO" id="GO:0003735">
    <property type="term" value="F:structural constituent of ribosome"/>
    <property type="evidence" value="ECO:0007669"/>
    <property type="project" value="InterPro"/>
</dbReference>
<dbReference type="OrthoDB" id="1227494at2759"/>
<evidence type="ECO:0000256" key="1">
    <source>
        <dbReference type="ARBA" id="ARBA00005436"/>
    </source>
</evidence>
<dbReference type="InterPro" id="IPR046824">
    <property type="entry name" value="Mss51-like_C"/>
</dbReference>
<dbReference type="PANTHER" id="PTHR21141:SF5">
    <property type="entry name" value="LARGE RIBOSOMAL SUBUNIT PROTEIN P2"/>
    <property type="match status" value="1"/>
</dbReference>
<evidence type="ECO:0000256" key="2">
    <source>
        <dbReference type="ARBA" id="ARBA00022980"/>
    </source>
</evidence>
<feature type="compositionally biased region" description="Acidic residues" evidence="4">
    <location>
        <begin position="364"/>
        <end position="377"/>
    </location>
</feature>
<sequence>EWVNSPRGWRSLFEYRRGSSSELQKELQIRLRLQPETLALATESLAYSWTVIAALRNFGLSSLFGPGGRGDSSSASRRRPLRVLLLGAGERTSFCPRALFRDLAALVPGDEPQNNNSNNNNQVHVILAGFEDAQGNNNNNNRGHHFQATEPEEVEALRCFRVPEDGRLSVERLTWKDLQKRWWAKPVAEASHNNHNNDNNIDRDAAPDIAVVVGLPEHMWSRVLPSLLQNGLPTVVTASNQGTLETGLQRATNSCGEPSAKTSGADVRRARTKGTGGNTMMESPTAADIKQILEAGGISCDDELLGKLIEKMDGKQAHELIAAGYGKFAACGGGGGGGGAAAPAAASGGGGGAAAAKEEKKIVEEEEEEDVDFDLFG</sequence>
<protein>
    <recommendedName>
        <fullName evidence="5">Mitochondrial splicing suppressor 51-like C-terminal domain-containing protein</fullName>
    </recommendedName>
</protein>
<evidence type="ECO:0000256" key="3">
    <source>
        <dbReference type="ARBA" id="ARBA00023274"/>
    </source>
</evidence>
<evidence type="ECO:0000313" key="6">
    <source>
        <dbReference type="EMBL" id="CAE8584313.1"/>
    </source>
</evidence>
<comment type="similarity">
    <text evidence="1">Belongs to the eukaryotic ribosomal protein P1/P2 family.</text>
</comment>
<dbReference type="CDD" id="cd05833">
    <property type="entry name" value="Ribosomal_P2"/>
    <property type="match status" value="1"/>
</dbReference>
<dbReference type="InterPro" id="IPR044076">
    <property type="entry name" value="Ribosomal_P2"/>
</dbReference>
<gene>
    <name evidence="6" type="ORF">PGLA1383_LOCUS3248</name>
</gene>
<proteinExistence type="inferred from homology"/>
<name>A0A813D9U7_POLGL</name>
<dbReference type="Proteomes" id="UP000654075">
    <property type="component" value="Unassembled WGS sequence"/>
</dbReference>
<keyword evidence="7" id="KW-1185">Reference proteome</keyword>
<feature type="region of interest" description="Disordered" evidence="4">
    <location>
        <begin position="248"/>
        <end position="282"/>
    </location>
</feature>
<dbReference type="Gene3D" id="1.10.10.1410">
    <property type="match status" value="1"/>
</dbReference>
<dbReference type="Pfam" id="PF00428">
    <property type="entry name" value="Ribosomal_60s"/>
    <property type="match status" value="1"/>
</dbReference>
<dbReference type="HAMAP" id="MF_01478">
    <property type="entry name" value="Ribosomal_L12_arch"/>
    <property type="match status" value="1"/>
</dbReference>
<dbReference type="PANTHER" id="PTHR21141">
    <property type="entry name" value="60S ACIDIC RIBOSOMAL PROTEIN FAMILY MEMBER"/>
    <property type="match status" value="1"/>
</dbReference>
<dbReference type="AlphaFoldDB" id="A0A813D9U7"/>
<dbReference type="GO" id="GO:0002182">
    <property type="term" value="P:cytoplasmic translational elongation"/>
    <property type="evidence" value="ECO:0007669"/>
    <property type="project" value="InterPro"/>
</dbReference>
<dbReference type="EMBL" id="CAJNNV010001104">
    <property type="protein sequence ID" value="CAE8584313.1"/>
    <property type="molecule type" value="Genomic_DNA"/>
</dbReference>
<comment type="caution">
    <text evidence="6">The sequence shown here is derived from an EMBL/GenBank/DDBJ whole genome shotgun (WGS) entry which is preliminary data.</text>
</comment>
<dbReference type="Pfam" id="PF20179">
    <property type="entry name" value="MSS51_C"/>
    <property type="match status" value="1"/>
</dbReference>
<organism evidence="6 7">
    <name type="scientific">Polarella glacialis</name>
    <name type="common">Dinoflagellate</name>
    <dbReference type="NCBI Taxonomy" id="89957"/>
    <lineage>
        <taxon>Eukaryota</taxon>
        <taxon>Sar</taxon>
        <taxon>Alveolata</taxon>
        <taxon>Dinophyceae</taxon>
        <taxon>Suessiales</taxon>
        <taxon>Suessiaceae</taxon>
        <taxon>Polarella</taxon>
    </lineage>
</organism>
<feature type="region of interest" description="Disordered" evidence="4">
    <location>
        <begin position="335"/>
        <end position="377"/>
    </location>
</feature>
<dbReference type="InterPro" id="IPR038716">
    <property type="entry name" value="P1/P2_N_sf"/>
</dbReference>
<accession>A0A813D9U7</accession>
<keyword evidence="2" id="KW-0689">Ribosomal protein</keyword>
<evidence type="ECO:0000256" key="4">
    <source>
        <dbReference type="SAM" id="MobiDB-lite"/>
    </source>
</evidence>
<dbReference type="InterPro" id="IPR027534">
    <property type="entry name" value="Ribosomal_P1/P2"/>
</dbReference>
<keyword evidence="3" id="KW-0687">Ribonucleoprotein</keyword>
<feature type="domain" description="Mitochondrial splicing suppressor 51-like C-terminal" evidence="5">
    <location>
        <begin position="72"/>
        <end position="256"/>
    </location>
</feature>
<feature type="non-terminal residue" evidence="6">
    <location>
        <position position="1"/>
    </location>
</feature>
<dbReference type="GO" id="GO:0022625">
    <property type="term" value="C:cytosolic large ribosomal subunit"/>
    <property type="evidence" value="ECO:0007669"/>
    <property type="project" value="InterPro"/>
</dbReference>
<reference evidence="6" key="1">
    <citation type="submission" date="2021-02" db="EMBL/GenBank/DDBJ databases">
        <authorList>
            <person name="Dougan E. K."/>
            <person name="Rhodes N."/>
            <person name="Thang M."/>
            <person name="Chan C."/>
        </authorList>
    </citation>
    <scope>NUCLEOTIDE SEQUENCE</scope>
</reference>
<evidence type="ECO:0000313" key="7">
    <source>
        <dbReference type="Proteomes" id="UP000654075"/>
    </source>
</evidence>
<evidence type="ECO:0000259" key="5">
    <source>
        <dbReference type="Pfam" id="PF20179"/>
    </source>
</evidence>